<dbReference type="eggNOG" id="ENOG502QUER">
    <property type="taxonomic scope" value="Eukaryota"/>
</dbReference>
<evidence type="ECO:0000256" key="9">
    <source>
        <dbReference type="ARBA" id="ARBA00043187"/>
    </source>
</evidence>
<feature type="binding site" evidence="12">
    <location>
        <position position="501"/>
    </location>
    <ligand>
        <name>Mg(2+)</name>
        <dbReference type="ChEBI" id="CHEBI:18420"/>
        <label>1</label>
    </ligand>
</feature>
<dbReference type="GO" id="GO:0004649">
    <property type="term" value="F:poly(ADP-ribose) glycohydrolase activity"/>
    <property type="evidence" value="ECO:0007669"/>
    <property type="project" value="UniProtKB-EC"/>
</dbReference>
<keyword evidence="12" id="KW-0460">Magnesium</keyword>
<dbReference type="STRING" id="554065.E1ZLT7"/>
<feature type="binding site" evidence="12">
    <location>
        <position position="500"/>
    </location>
    <ligand>
        <name>Mg(2+)</name>
        <dbReference type="ChEBI" id="CHEBI:18420"/>
        <label>1</label>
    </ligand>
</feature>
<dbReference type="InterPro" id="IPR005502">
    <property type="entry name" value="Ribosyl_crysJ1"/>
</dbReference>
<evidence type="ECO:0000256" key="1">
    <source>
        <dbReference type="ARBA" id="ARBA00010702"/>
    </source>
</evidence>
<protein>
    <recommendedName>
        <fullName evidence="4">ADP-ribosylhydrolase ARH3</fullName>
        <ecNumber evidence="2">3.2.1.143</ecNumber>
    </recommendedName>
    <alternativeName>
        <fullName evidence="5">ADP-ribose glycohydrolase ARH3</fullName>
    </alternativeName>
    <alternativeName>
        <fullName evidence="6">ADP-ribosylhydrolase 3</fullName>
    </alternativeName>
    <alternativeName>
        <fullName evidence="9">O-acetyl-ADP-ribose deacetylase ARH3</fullName>
    </alternativeName>
    <alternativeName>
        <fullName evidence="10">Poly(ADP-ribose) glycohydrolase ARH3</fullName>
    </alternativeName>
    <alternativeName>
        <fullName evidence="8">[Protein ADP-ribosylarginine] hydrolase-like protein 2</fullName>
    </alternativeName>
    <alternativeName>
        <fullName evidence="7">[Protein ADP-ribosylserine] hydrolase</fullName>
    </alternativeName>
</protein>
<proteinExistence type="inferred from homology"/>
<dbReference type="OrthoDB" id="410104at2759"/>
<keyword evidence="3" id="KW-0378">Hydrolase</keyword>
<evidence type="ECO:0000256" key="5">
    <source>
        <dbReference type="ARBA" id="ARBA00042398"/>
    </source>
</evidence>
<dbReference type="SUPFAM" id="SSF101478">
    <property type="entry name" value="ADP-ribosylglycohydrolase"/>
    <property type="match status" value="1"/>
</dbReference>
<comment type="cofactor">
    <cofactor evidence="12">
        <name>Mg(2+)</name>
        <dbReference type="ChEBI" id="CHEBI:18420"/>
    </cofactor>
    <text evidence="12">Binds 2 magnesium ions per subunit.</text>
</comment>
<evidence type="ECO:0000256" key="3">
    <source>
        <dbReference type="ARBA" id="ARBA00022801"/>
    </source>
</evidence>
<feature type="compositionally biased region" description="Low complexity" evidence="13">
    <location>
        <begin position="207"/>
        <end position="225"/>
    </location>
</feature>
<keyword evidence="12" id="KW-0479">Metal-binding</keyword>
<evidence type="ECO:0000256" key="12">
    <source>
        <dbReference type="PIRSR" id="PIRSR605502-1"/>
    </source>
</evidence>
<feature type="compositionally biased region" description="Basic and acidic residues" evidence="13">
    <location>
        <begin position="241"/>
        <end position="253"/>
    </location>
</feature>
<name>E1ZLT7_CHLVA</name>
<dbReference type="AlphaFoldDB" id="E1ZLT7"/>
<dbReference type="EMBL" id="GL433852">
    <property type="protein sequence ID" value="EFN53193.1"/>
    <property type="molecule type" value="Genomic_DNA"/>
</dbReference>
<accession>E1ZLT7</accession>
<evidence type="ECO:0000256" key="2">
    <source>
        <dbReference type="ARBA" id="ARBA00012255"/>
    </source>
</evidence>
<feature type="binding site" evidence="12">
    <location>
        <position position="271"/>
    </location>
    <ligand>
        <name>Mg(2+)</name>
        <dbReference type="ChEBI" id="CHEBI:18420"/>
        <label>1</label>
    </ligand>
</feature>
<dbReference type="InterPro" id="IPR036705">
    <property type="entry name" value="Ribosyl_crysJ1_sf"/>
</dbReference>
<comment type="catalytic activity">
    <reaction evidence="11">
        <text>alpha-NAD(+) + H2O = ADP-D-ribose + nicotinamide + H(+)</text>
        <dbReference type="Rhea" id="RHEA:68792"/>
        <dbReference type="ChEBI" id="CHEBI:15377"/>
        <dbReference type="ChEBI" id="CHEBI:15378"/>
        <dbReference type="ChEBI" id="CHEBI:17154"/>
        <dbReference type="ChEBI" id="CHEBI:57967"/>
        <dbReference type="ChEBI" id="CHEBI:77017"/>
    </reaction>
</comment>
<dbReference type="InParanoid" id="E1ZLT7"/>
<dbReference type="GO" id="GO:0046872">
    <property type="term" value="F:metal ion binding"/>
    <property type="evidence" value="ECO:0007669"/>
    <property type="project" value="UniProtKB-KW"/>
</dbReference>
<dbReference type="PANTHER" id="PTHR16222:SF24">
    <property type="entry name" value="ADP-RIBOSYLHYDROLASE ARH3"/>
    <property type="match status" value="1"/>
</dbReference>
<dbReference type="Proteomes" id="UP000008141">
    <property type="component" value="Unassembled WGS sequence"/>
</dbReference>
<evidence type="ECO:0000256" key="6">
    <source>
        <dbReference type="ARBA" id="ARBA00042471"/>
    </source>
</evidence>
<evidence type="ECO:0000313" key="14">
    <source>
        <dbReference type="EMBL" id="EFN53193.1"/>
    </source>
</evidence>
<dbReference type="PANTHER" id="PTHR16222">
    <property type="entry name" value="ADP-RIBOSYLGLYCOHYDROLASE"/>
    <property type="match status" value="1"/>
</dbReference>
<dbReference type="GeneID" id="17352676"/>
<dbReference type="RefSeq" id="XP_005845295.1">
    <property type="nucleotide sequence ID" value="XM_005845233.1"/>
</dbReference>
<feature type="region of interest" description="Disordered" evidence="13">
    <location>
        <begin position="183"/>
        <end position="269"/>
    </location>
</feature>
<dbReference type="InterPro" id="IPR050792">
    <property type="entry name" value="ADP-ribosylglycohydrolase"/>
</dbReference>
<feature type="binding site" evidence="12">
    <location>
        <position position="270"/>
    </location>
    <ligand>
        <name>Mg(2+)</name>
        <dbReference type="ChEBI" id="CHEBI:18420"/>
        <label>1</label>
    </ligand>
</feature>
<evidence type="ECO:0000256" key="11">
    <source>
        <dbReference type="ARBA" id="ARBA00049015"/>
    </source>
</evidence>
<evidence type="ECO:0000256" key="13">
    <source>
        <dbReference type="SAM" id="MobiDB-lite"/>
    </source>
</evidence>
<dbReference type="KEGG" id="cvr:CHLNCDRAFT_137020"/>
<evidence type="ECO:0000256" key="7">
    <source>
        <dbReference type="ARBA" id="ARBA00042722"/>
    </source>
</evidence>
<sequence>MSERPAGMPLPRKESAAAAAVAAQPAFLLCPLFGDSPKPIPVGREHVLPQEAKPAEGAAGGAAPAEAVLGLRPQCGFAGDQAPHGANVARWHITLRAVPAPGPGAGAAGAVGAAGATQQWQLEAGVHQAAYLQWAGREPVHPVGAGITLLLQPHDRLFLAKQEDAEHYLFGFKVALPGASPLGAPRKRSSQAADGASQPPAKRAARHGWQAGAAAASLGGSRTAADGSSGVQAAEVPEFTPVRDNRHGQEGLREFAPNPTDHGGRTGRYTDDTQMTIALAKSLVRRGRCDPEDCTQAYVEQRRLVPVGHTYGRDAKNAFNALERGTADCRTSGRLARPDGSWGNGSVMRIAPVGLAYRNAPADVLRWAVADAVMCTHVHPEAADAAIVQAAAVGLLAKPGVTEPVLESPLALIARLLPLAATAAMRQRLEAIERALARLPAGLDTGSERGRVVSEKMRNGGYWQIRAVDATASVLWAFCRHWGHPPAAIVGAMHQGGDTDTLASMAGALAGAQHSCWWVPLCWWSALDRSVATASGPEALAELAVSLAALDVRE</sequence>
<keyword evidence="15" id="KW-1185">Reference proteome</keyword>
<feature type="binding site" evidence="12">
    <location>
        <position position="272"/>
    </location>
    <ligand>
        <name>Mg(2+)</name>
        <dbReference type="ChEBI" id="CHEBI:18420"/>
        <label>1</label>
    </ligand>
</feature>
<dbReference type="Gene3D" id="1.10.4080.10">
    <property type="entry name" value="ADP-ribosylation/Crystallin J1"/>
    <property type="match status" value="1"/>
</dbReference>
<evidence type="ECO:0000256" key="8">
    <source>
        <dbReference type="ARBA" id="ARBA00042850"/>
    </source>
</evidence>
<evidence type="ECO:0000256" key="4">
    <source>
        <dbReference type="ARBA" id="ARBA00041057"/>
    </source>
</evidence>
<reference evidence="14 15" key="1">
    <citation type="journal article" date="2010" name="Plant Cell">
        <title>The Chlorella variabilis NC64A genome reveals adaptation to photosymbiosis, coevolution with viruses, and cryptic sex.</title>
        <authorList>
            <person name="Blanc G."/>
            <person name="Duncan G."/>
            <person name="Agarkova I."/>
            <person name="Borodovsky M."/>
            <person name="Gurnon J."/>
            <person name="Kuo A."/>
            <person name="Lindquist E."/>
            <person name="Lucas S."/>
            <person name="Pangilinan J."/>
            <person name="Polle J."/>
            <person name="Salamov A."/>
            <person name="Terry A."/>
            <person name="Yamada T."/>
            <person name="Dunigan D.D."/>
            <person name="Grigoriev I.V."/>
            <person name="Claverie J.M."/>
            <person name="Van Etten J.L."/>
        </authorList>
    </citation>
    <scope>NUCLEOTIDE SEQUENCE [LARGE SCALE GENOMIC DNA]</scope>
    <source>
        <strain evidence="14 15">NC64A</strain>
    </source>
</reference>
<organism evidence="15">
    <name type="scientific">Chlorella variabilis</name>
    <name type="common">Green alga</name>
    <dbReference type="NCBI Taxonomy" id="554065"/>
    <lineage>
        <taxon>Eukaryota</taxon>
        <taxon>Viridiplantae</taxon>
        <taxon>Chlorophyta</taxon>
        <taxon>core chlorophytes</taxon>
        <taxon>Trebouxiophyceae</taxon>
        <taxon>Chlorellales</taxon>
        <taxon>Chlorellaceae</taxon>
        <taxon>Chlorella clade</taxon>
        <taxon>Chlorella</taxon>
    </lineage>
</organism>
<comment type="similarity">
    <text evidence="1">Belongs to the ADP-ribosylglycohydrolase family.</text>
</comment>
<evidence type="ECO:0000313" key="15">
    <source>
        <dbReference type="Proteomes" id="UP000008141"/>
    </source>
</evidence>
<feature type="binding site" evidence="12">
    <location>
        <position position="498"/>
    </location>
    <ligand>
        <name>Mg(2+)</name>
        <dbReference type="ChEBI" id="CHEBI:18420"/>
        <label>1</label>
    </ligand>
</feature>
<dbReference type="EC" id="3.2.1.143" evidence="2"/>
<dbReference type="Pfam" id="PF03747">
    <property type="entry name" value="ADP_ribosyl_GH"/>
    <property type="match status" value="1"/>
</dbReference>
<gene>
    <name evidence="14" type="ORF">CHLNCDRAFT_137020</name>
</gene>
<evidence type="ECO:0000256" key="10">
    <source>
        <dbReference type="ARBA" id="ARBA00043193"/>
    </source>
</evidence>